<organism evidence="3 4">
    <name type="scientific">Stylonychia lemnae</name>
    <name type="common">Ciliate</name>
    <dbReference type="NCBI Taxonomy" id="5949"/>
    <lineage>
        <taxon>Eukaryota</taxon>
        <taxon>Sar</taxon>
        <taxon>Alveolata</taxon>
        <taxon>Ciliophora</taxon>
        <taxon>Intramacronucleata</taxon>
        <taxon>Spirotrichea</taxon>
        <taxon>Stichotrichia</taxon>
        <taxon>Sporadotrichida</taxon>
        <taxon>Oxytrichidae</taxon>
        <taxon>Stylonychinae</taxon>
        <taxon>Stylonychia</taxon>
    </lineage>
</organism>
<dbReference type="Proteomes" id="UP000039865">
    <property type="component" value="Unassembled WGS sequence"/>
</dbReference>
<evidence type="ECO:0000256" key="2">
    <source>
        <dbReference type="SAM" id="MobiDB-lite"/>
    </source>
</evidence>
<feature type="compositionally biased region" description="Low complexity" evidence="2">
    <location>
        <begin position="808"/>
        <end position="817"/>
    </location>
</feature>
<sequence>MIVQKKSSFFSRIPIRFLDGRRCQIDINGKYGQQYDSNKVISPKKGEKSLAQLSLMGKNEMSMSNFQAQRIDKKLKENELLKEKVKALDELTSNMRKNYYKDLLVYKNPKKDWKNDGNKRNNYLNDEDQVAVEFFNALEGVDPEMLDIINTRLFSMKEKCERRLVDHIRFQEELLKKIYAMSKLSPSAFGIVNLSLQEIIGALKIMYDDPQDIWTEIHEHYGQDCFLTIIEQEYGGKFSKDYSQLNAEVDKVKEEAQFQIQEVLKSCQNEIQQLRKSLDNKNQEIIELKENQLKEIEKAKKEAYQLAELSFQTKEAKLFQRNDQEKAELYEKIKYLETVNTNFDAILTRLESRIIEQSINRILDIILGKTSQEIQSLKEEYEKDIRNLIDENNQKNLEMAEKRLQYEQQIEKIQYLEQCLSDSQQEAQMYKNQQESMREEQRKLEGEHNTLKRALENSQKLAEGVERERKRLENELNRLSGNNNTNKYQSAYAEAELHRKKAINSISNAGTTTLNNVYAHNNKTKGIQTNLKDVNAEIIFVKQKEKEIQAKQESQYKVPCLNYGCQTDPVIIMSEFEFRQIKTPNRKVDTRNSTSSHKFQFKSDADNISEKSGRSQNRRLNSRNKGQQNLIDVSEKGTQCELIVQTAFGVTPARQVDGKSAFMFNYVQGQSVDSDTVLADKFESNFKMRDLLKKMPQVYERLWLNVFEKAAKSSKIRQEFERIRQEQWDKVQEQLQGMKYPKSKNIFHKDSITGKVFINLVELYKNTQFLVDSSTNQTNAQQQTAYESFKRNKVFNSRMSITKEESSSRGQSRQSPSKMMENHIQETAESAKNQFMGK</sequence>
<feature type="coiled-coil region" evidence="1">
    <location>
        <begin position="367"/>
        <end position="482"/>
    </location>
</feature>
<feature type="compositionally biased region" description="Polar residues" evidence="2">
    <location>
        <begin position="827"/>
        <end position="838"/>
    </location>
</feature>
<keyword evidence="4" id="KW-1185">Reference proteome</keyword>
<gene>
    <name evidence="3" type="primary">Contig3367.g3610</name>
    <name evidence="3" type="ORF">STYLEM_10439</name>
</gene>
<name>A0A078AKU4_STYLE</name>
<feature type="compositionally biased region" description="Basic and acidic residues" evidence="2">
    <location>
        <begin position="601"/>
        <end position="613"/>
    </location>
</feature>
<dbReference type="InParanoid" id="A0A078AKU4"/>
<proteinExistence type="predicted"/>
<dbReference type="EMBL" id="CCKQ01009919">
    <property type="protein sequence ID" value="CDW81423.1"/>
    <property type="molecule type" value="Genomic_DNA"/>
</dbReference>
<accession>A0A078AKU4</accession>
<evidence type="ECO:0000313" key="4">
    <source>
        <dbReference type="Proteomes" id="UP000039865"/>
    </source>
</evidence>
<feature type="region of interest" description="Disordered" evidence="2">
    <location>
        <begin position="797"/>
        <end position="838"/>
    </location>
</feature>
<dbReference type="AlphaFoldDB" id="A0A078AKU4"/>
<dbReference type="OrthoDB" id="327490at2759"/>
<feature type="region of interest" description="Disordered" evidence="2">
    <location>
        <begin position="586"/>
        <end position="630"/>
    </location>
</feature>
<evidence type="ECO:0000256" key="1">
    <source>
        <dbReference type="SAM" id="Coils"/>
    </source>
</evidence>
<protein>
    <submittedName>
        <fullName evidence="3">Uncharacterized protein</fullName>
    </submittedName>
</protein>
<feature type="coiled-coil region" evidence="1">
    <location>
        <begin position="242"/>
        <end position="309"/>
    </location>
</feature>
<keyword evidence="1" id="KW-0175">Coiled coil</keyword>
<evidence type="ECO:0000313" key="3">
    <source>
        <dbReference type="EMBL" id="CDW81423.1"/>
    </source>
</evidence>
<reference evidence="3 4" key="1">
    <citation type="submission" date="2014-06" db="EMBL/GenBank/DDBJ databases">
        <authorList>
            <person name="Swart Estienne"/>
        </authorList>
    </citation>
    <scope>NUCLEOTIDE SEQUENCE [LARGE SCALE GENOMIC DNA]</scope>
    <source>
        <strain evidence="3 4">130c</strain>
    </source>
</reference>